<evidence type="ECO:0000313" key="3">
    <source>
        <dbReference type="EMBL" id="KAB1642024.1"/>
    </source>
</evidence>
<comment type="caution">
    <text evidence="3">The sequence shown here is derived from an EMBL/GenBank/DDBJ whole genome shotgun (WGS) entry which is preliminary data.</text>
</comment>
<dbReference type="Proteomes" id="UP000468668">
    <property type="component" value="Unassembled WGS sequence"/>
</dbReference>
<sequence>MRLKRKSGRGAFWDDDGGFSTLGMAVALLVTLSLVFSAAQVYRVSSASADIQDVADACVLAAEGEVAEFMIAVRVCDAVVLSLSLTSAAMFGLGVVALCAPPAAELGIELVNLGTKVLQARNTFAERAASGLNALQEALPFLAAASAYATASSNSGGAMAASYLGIAMLVPAEGERIEVAASKALSDAADAVSEDAESLKQASEEAEEAAKEAFSAREEGFKRDCGDAPAYCMYERAEALSSISSTSNPLFHTVDAWSFSVALDRTKAYYSARFEDEAPQSSAIEEQAESALRKVFYRFALAEVSRGFVLDTGDSFDAFFPLLPKNTAEMKATRLYTDSVFPLGKDSSGATTLHAWGGCPNASPSMGTASIAQMEAGNYPVCDVCRFTASSLGKVAAASSSISNGFEYHYSAVARAAADYTAARAKQDEAAREVKGKAGGLLEKCKEALSEIGGMRIDAKPPGYKGAVSMVVNLVAAPADTGFASSFVEGSSSLGARAAVSGATLLEEESEEGRTVVSSLLDGLAEDGGAAVGAARFALDVWSLALRAYCDGQEAIDNAIRRSLDSLPLASASGLGVWAAGRLANIVEAAGFAPAKLDALKPVLVSTGYVAASDSGTFSSRYQVIRNGVLSTSGSSASLFDSLVGKVEDEALRALEGADGAIEVVCIEFPFGGGSIPITITLPDSVRRATGELVSAAADALRGVVASVTGTRVWH</sequence>
<organism evidence="3 4">
    <name type="scientific">Ellagibacter isourolithinifaciens</name>
    <dbReference type="NCBI Taxonomy" id="2137581"/>
    <lineage>
        <taxon>Bacteria</taxon>
        <taxon>Bacillati</taxon>
        <taxon>Actinomycetota</taxon>
        <taxon>Coriobacteriia</taxon>
        <taxon>Eggerthellales</taxon>
        <taxon>Eggerthellaceae</taxon>
        <taxon>Ellagibacter</taxon>
    </lineage>
</organism>
<dbReference type="AlphaFoldDB" id="A0A6N6NQJ7"/>
<dbReference type="EMBL" id="WAJR01000003">
    <property type="protein sequence ID" value="KAB1642024.1"/>
    <property type="molecule type" value="Genomic_DNA"/>
</dbReference>
<dbReference type="GeneID" id="98657226"/>
<feature type="coiled-coil region" evidence="1">
    <location>
        <begin position="189"/>
        <end position="219"/>
    </location>
</feature>
<dbReference type="OrthoDB" id="3188104at2"/>
<dbReference type="RefSeq" id="WP_158048833.1">
    <property type="nucleotide sequence ID" value="NZ_WAJR01000003.1"/>
</dbReference>
<accession>A0A6N6NQJ7</accession>
<evidence type="ECO:0000256" key="1">
    <source>
        <dbReference type="SAM" id="Coils"/>
    </source>
</evidence>
<name>A0A6N6NQJ7_9ACTN</name>
<keyword evidence="2" id="KW-0812">Transmembrane</keyword>
<evidence type="ECO:0000256" key="2">
    <source>
        <dbReference type="SAM" id="Phobius"/>
    </source>
</evidence>
<gene>
    <name evidence="3" type="ORF">F8C90_02275</name>
</gene>
<keyword evidence="4" id="KW-1185">Reference proteome</keyword>
<reference evidence="3 4" key="1">
    <citation type="submission" date="2019-09" db="EMBL/GenBank/DDBJ databases">
        <title>Whole genome shotgun sequencing (WGS) of Ellagibacter isourolithinifaciens DSM 104140(T) and Adlercreutzia muris DSM 29508(T).</title>
        <authorList>
            <person name="Stoll D.A."/>
            <person name="Danylec N."/>
            <person name="Huch M."/>
        </authorList>
    </citation>
    <scope>NUCLEOTIDE SEQUENCE [LARGE SCALE GENOMIC DNA]</scope>
    <source>
        <strain evidence="3 4">DSM 104140</strain>
    </source>
</reference>
<keyword evidence="1" id="KW-0175">Coiled coil</keyword>
<feature type="transmembrane region" description="Helical" evidence="2">
    <location>
        <begin position="21"/>
        <end position="42"/>
    </location>
</feature>
<keyword evidence="2" id="KW-0472">Membrane</keyword>
<proteinExistence type="predicted"/>
<evidence type="ECO:0000313" key="4">
    <source>
        <dbReference type="Proteomes" id="UP000468668"/>
    </source>
</evidence>
<protein>
    <submittedName>
        <fullName evidence="3">Molybdenum cofactor biosynthesis enzyme</fullName>
    </submittedName>
</protein>
<keyword evidence="2" id="KW-1133">Transmembrane helix</keyword>